<dbReference type="RefSeq" id="WP_147982349.1">
    <property type="nucleotide sequence ID" value="NZ_RDBM01000007.1"/>
</dbReference>
<feature type="compositionally biased region" description="Low complexity" evidence="1">
    <location>
        <begin position="39"/>
        <end position="64"/>
    </location>
</feature>
<sequence>MRSRLAARSARLVLAAAAVTALAATSTACSPDDVEDTGSSPAASASAGKTDSPSAGESFSASASGSGGSDSGTDAKTEAAGDGDKSGYGQSCGTNDLDFKVTSETQAGGYYLVTAKAKSGITCYLDVNTPSVSFGSGDEGLASPVGQGGEDPIKLTGSAVAYTGISPKTTNTDGGVEFENVIISVTNDDPNPAELKLPDTATVDKPIVTNWATDRAEAVPVIV</sequence>
<evidence type="ECO:0008006" key="4">
    <source>
        <dbReference type="Google" id="ProtNLM"/>
    </source>
</evidence>
<name>A0A652LDV8_9ACTN</name>
<keyword evidence="2" id="KW-0732">Signal</keyword>
<dbReference type="EMBL" id="RDBM01000007">
    <property type="protein sequence ID" value="TXS34120.1"/>
    <property type="molecule type" value="Genomic_DNA"/>
</dbReference>
<dbReference type="AlphaFoldDB" id="A0A652LDV8"/>
<dbReference type="PROSITE" id="PS51257">
    <property type="entry name" value="PROKAR_LIPOPROTEIN"/>
    <property type="match status" value="1"/>
</dbReference>
<feature type="compositionally biased region" description="Basic and acidic residues" evidence="1">
    <location>
        <begin position="73"/>
        <end position="85"/>
    </location>
</feature>
<accession>A0A652LDV8</accession>
<evidence type="ECO:0000256" key="2">
    <source>
        <dbReference type="SAM" id="SignalP"/>
    </source>
</evidence>
<feature type="chain" id="PRO_5024883678" description="DUF4232 domain-containing protein" evidence="2">
    <location>
        <begin position="24"/>
        <end position="223"/>
    </location>
</feature>
<proteinExistence type="predicted"/>
<comment type="caution">
    <text evidence="3">The sequence shown here is derived from an EMBL/GenBank/DDBJ whole genome shotgun (WGS) entry which is preliminary data.</text>
</comment>
<gene>
    <name evidence="3" type="ORF">EAO74_01235</name>
</gene>
<feature type="signal peptide" evidence="2">
    <location>
        <begin position="1"/>
        <end position="23"/>
    </location>
</feature>
<organism evidence="3">
    <name type="scientific">Streptomyces sp. gb1(2016)</name>
    <dbReference type="NCBI Taxonomy" id="1828321"/>
    <lineage>
        <taxon>Bacteria</taxon>
        <taxon>Bacillati</taxon>
        <taxon>Actinomycetota</taxon>
        <taxon>Actinomycetes</taxon>
        <taxon>Kitasatosporales</taxon>
        <taxon>Streptomycetaceae</taxon>
        <taxon>Streptomyces</taxon>
    </lineage>
</organism>
<evidence type="ECO:0000313" key="3">
    <source>
        <dbReference type="EMBL" id="TXS34120.1"/>
    </source>
</evidence>
<protein>
    <recommendedName>
        <fullName evidence="4">DUF4232 domain-containing protein</fullName>
    </recommendedName>
</protein>
<feature type="region of interest" description="Disordered" evidence="1">
    <location>
        <begin position="25"/>
        <end position="88"/>
    </location>
</feature>
<evidence type="ECO:0000256" key="1">
    <source>
        <dbReference type="SAM" id="MobiDB-lite"/>
    </source>
</evidence>
<reference evidence="3" key="1">
    <citation type="submission" date="2018-10" db="EMBL/GenBank/DDBJ databases">
        <authorList>
            <person name="Hariharan J."/>
            <person name="Choudoir M.J."/>
            <person name="Diebold P."/>
            <person name="Panke-Buisse K."/>
            <person name="Campbell A.N."/>
            <person name="Buckley D.H."/>
        </authorList>
    </citation>
    <scope>NUCLEOTIDE SEQUENCE</scope>
    <source>
        <strain evidence="3">Gb1</strain>
    </source>
</reference>